<sequence length="221" mass="23595">MSPLVLLSHVKPGAKNDSVLVVQKALAAAVGLDFSSGPGVFGRLTQDAYAKWQRHLGFSGAQADGVPGEASLKKLGDRFGFKVGPDPRRSPGTRVASPVPGHPVTYRFGVKNPRYKAGYHTGDDYAARQGAAVVAVRNGTIQWSNDNGGAYGDWIGLRADNGRVYVYCHLSLRDVHPGNPVKAGQKIGKVGDTGKVTGPHLHFEDHPAGPFVYAKCRKPSW</sequence>
<protein>
    <recommendedName>
        <fullName evidence="1">M23ase beta-sheet core domain-containing protein</fullName>
    </recommendedName>
</protein>
<dbReference type="InterPro" id="IPR011055">
    <property type="entry name" value="Dup_hybrid_motif"/>
</dbReference>
<dbReference type="RefSeq" id="WP_189560813.1">
    <property type="nucleotide sequence ID" value="NZ_BMTE01000003.1"/>
</dbReference>
<evidence type="ECO:0000259" key="1">
    <source>
        <dbReference type="Pfam" id="PF01551"/>
    </source>
</evidence>
<keyword evidence="3" id="KW-1185">Reference proteome</keyword>
<organism evidence="2 3">
    <name type="scientific">Streptomyces pilosus</name>
    <dbReference type="NCBI Taxonomy" id="28893"/>
    <lineage>
        <taxon>Bacteria</taxon>
        <taxon>Bacillati</taxon>
        <taxon>Actinomycetota</taxon>
        <taxon>Actinomycetes</taxon>
        <taxon>Kitasatosporales</taxon>
        <taxon>Streptomycetaceae</taxon>
        <taxon>Streptomyces</taxon>
    </lineage>
</organism>
<dbReference type="InterPro" id="IPR036365">
    <property type="entry name" value="PGBD-like_sf"/>
</dbReference>
<gene>
    <name evidence="2" type="ORF">GCM10010280_55960</name>
</gene>
<dbReference type="Gene3D" id="1.10.101.10">
    <property type="entry name" value="PGBD-like superfamily/PGBD"/>
    <property type="match status" value="1"/>
</dbReference>
<dbReference type="InterPro" id="IPR036366">
    <property type="entry name" value="PGBDSf"/>
</dbReference>
<dbReference type="PANTHER" id="PTHR21666">
    <property type="entry name" value="PEPTIDASE-RELATED"/>
    <property type="match status" value="1"/>
</dbReference>
<name>A0A918F3B3_9ACTN</name>
<dbReference type="Gene3D" id="2.70.70.10">
    <property type="entry name" value="Glucose Permease (Domain IIA)"/>
    <property type="match status" value="1"/>
</dbReference>
<feature type="domain" description="M23ase beta-sheet core" evidence="1">
    <location>
        <begin position="119"/>
        <end position="205"/>
    </location>
</feature>
<accession>A0A918F3B3</accession>
<dbReference type="InterPro" id="IPR050570">
    <property type="entry name" value="Cell_wall_metabolism_enzyme"/>
</dbReference>
<dbReference type="AlphaFoldDB" id="A0A918F3B3"/>
<comment type="caution">
    <text evidence="2">The sequence shown here is derived from an EMBL/GenBank/DDBJ whole genome shotgun (WGS) entry which is preliminary data.</text>
</comment>
<evidence type="ECO:0000313" key="3">
    <source>
        <dbReference type="Proteomes" id="UP000656732"/>
    </source>
</evidence>
<dbReference type="Proteomes" id="UP000656732">
    <property type="component" value="Unassembled WGS sequence"/>
</dbReference>
<dbReference type="SUPFAM" id="SSF51261">
    <property type="entry name" value="Duplicated hybrid motif"/>
    <property type="match status" value="1"/>
</dbReference>
<reference evidence="2" key="2">
    <citation type="submission" date="2020-09" db="EMBL/GenBank/DDBJ databases">
        <authorList>
            <person name="Sun Q."/>
            <person name="Ohkuma M."/>
        </authorList>
    </citation>
    <scope>NUCLEOTIDE SEQUENCE</scope>
    <source>
        <strain evidence="2">JCM 4403</strain>
    </source>
</reference>
<dbReference type="CDD" id="cd12797">
    <property type="entry name" value="M23_peptidase"/>
    <property type="match status" value="1"/>
</dbReference>
<proteinExistence type="predicted"/>
<dbReference type="SUPFAM" id="SSF47090">
    <property type="entry name" value="PGBD-like"/>
    <property type="match status" value="1"/>
</dbReference>
<dbReference type="GO" id="GO:0004222">
    <property type="term" value="F:metalloendopeptidase activity"/>
    <property type="evidence" value="ECO:0007669"/>
    <property type="project" value="TreeGrafter"/>
</dbReference>
<dbReference type="PANTHER" id="PTHR21666:SF290">
    <property type="entry name" value="PEPTIDASE M23 DOMAIN PROTEIN"/>
    <property type="match status" value="1"/>
</dbReference>
<reference evidence="2" key="1">
    <citation type="journal article" date="2014" name="Int. J. Syst. Evol. Microbiol.">
        <title>Complete genome sequence of Corynebacterium casei LMG S-19264T (=DSM 44701T), isolated from a smear-ripened cheese.</title>
        <authorList>
            <consortium name="US DOE Joint Genome Institute (JGI-PGF)"/>
            <person name="Walter F."/>
            <person name="Albersmeier A."/>
            <person name="Kalinowski J."/>
            <person name="Ruckert C."/>
        </authorList>
    </citation>
    <scope>NUCLEOTIDE SEQUENCE</scope>
    <source>
        <strain evidence="2">JCM 4403</strain>
    </source>
</reference>
<dbReference type="Pfam" id="PF01551">
    <property type="entry name" value="Peptidase_M23"/>
    <property type="match status" value="1"/>
</dbReference>
<evidence type="ECO:0000313" key="2">
    <source>
        <dbReference type="EMBL" id="GGR00822.1"/>
    </source>
</evidence>
<dbReference type="EMBL" id="BMTU01000014">
    <property type="protein sequence ID" value="GGR00822.1"/>
    <property type="molecule type" value="Genomic_DNA"/>
</dbReference>
<dbReference type="InterPro" id="IPR016047">
    <property type="entry name" value="M23ase_b-sheet_dom"/>
</dbReference>